<protein>
    <submittedName>
        <fullName evidence="1">Uncharacterized protein</fullName>
    </submittedName>
</protein>
<name>A0A6V7TLN5_MELEN</name>
<proteinExistence type="predicted"/>
<accession>A0A6V7TLN5</accession>
<organism evidence="1 2">
    <name type="scientific">Meloidogyne enterolobii</name>
    <name type="common">Root-knot nematode worm</name>
    <name type="synonym">Meloidogyne mayaguensis</name>
    <dbReference type="NCBI Taxonomy" id="390850"/>
    <lineage>
        <taxon>Eukaryota</taxon>
        <taxon>Metazoa</taxon>
        <taxon>Ecdysozoa</taxon>
        <taxon>Nematoda</taxon>
        <taxon>Chromadorea</taxon>
        <taxon>Rhabditida</taxon>
        <taxon>Tylenchina</taxon>
        <taxon>Tylenchomorpha</taxon>
        <taxon>Tylenchoidea</taxon>
        <taxon>Meloidogynidae</taxon>
        <taxon>Meloidogyninae</taxon>
        <taxon>Meloidogyne</taxon>
    </lineage>
</organism>
<dbReference type="OrthoDB" id="78947at2759"/>
<dbReference type="AlphaFoldDB" id="A0A6V7TLN5"/>
<evidence type="ECO:0000313" key="2">
    <source>
        <dbReference type="Proteomes" id="UP000580250"/>
    </source>
</evidence>
<reference evidence="1 2" key="1">
    <citation type="submission" date="2020-08" db="EMBL/GenBank/DDBJ databases">
        <authorList>
            <person name="Koutsovoulos G."/>
            <person name="Danchin GJ E."/>
        </authorList>
    </citation>
    <scope>NUCLEOTIDE SEQUENCE [LARGE SCALE GENOMIC DNA]</scope>
</reference>
<dbReference type="EMBL" id="CAJEWN010000001">
    <property type="protein sequence ID" value="CAD2122997.1"/>
    <property type="molecule type" value="Genomic_DNA"/>
</dbReference>
<comment type="caution">
    <text evidence="1">The sequence shown here is derived from an EMBL/GenBank/DDBJ whole genome shotgun (WGS) entry which is preliminary data.</text>
</comment>
<evidence type="ECO:0000313" key="1">
    <source>
        <dbReference type="EMBL" id="CAD2122997.1"/>
    </source>
</evidence>
<sequence length="49" mass="5712">MFKKGGEWADWGNTEDVSQIYEKEEYFGDLKAIQVVIDDFLHLASRFAN</sequence>
<dbReference type="Proteomes" id="UP000580250">
    <property type="component" value="Unassembled WGS sequence"/>
</dbReference>
<gene>
    <name evidence="1" type="ORF">MENT_LOCUS386</name>
</gene>